<keyword evidence="7" id="KW-0963">Cytoplasm</keyword>
<dbReference type="AlphaFoldDB" id="A0A914P3N9"/>
<feature type="domain" description="Rab3GAP catalytic subunit conserved" evidence="10">
    <location>
        <begin position="648"/>
        <end position="791"/>
    </location>
</feature>
<evidence type="ECO:0000256" key="8">
    <source>
        <dbReference type="ARBA" id="ARBA00022824"/>
    </source>
</evidence>
<dbReference type="InterPro" id="IPR045700">
    <property type="entry name" value="Rab3GAP1"/>
</dbReference>
<dbReference type="PANTHER" id="PTHR21422">
    <property type="entry name" value="RAB3 GTPASE-ACTIVATING PROTEIN CATALYTIC SUBUNIT"/>
    <property type="match status" value="1"/>
</dbReference>
<protein>
    <recommendedName>
        <fullName evidence="5">Rab3 GTPase-activating protein catalytic subunit</fullName>
    </recommendedName>
</protein>
<dbReference type="InterPro" id="IPR045698">
    <property type="entry name" value="Rab3GAP1_C"/>
</dbReference>
<dbReference type="InterPro" id="IPR026147">
    <property type="entry name" value="Rab3GAP1_conserved"/>
</dbReference>
<name>A0A914P3N9_9BILA</name>
<sequence>MKNKFLQASQVLRNPIEASYNGQLDIYPVQQPQQKHPIDTQFVQQPVVTHPVATQVVLHQQPNVAQVAQQQHHVSPRMPMLCHVPNLVMDSIDETRPLIVSGGEDIFEITDFTVISDFEQFIVTLENAIHEWNLGTSEAKGVKRKVSNRFSADFFHSCNWKNESKFITYPPHSELLLTHVWPEDCYSTNTTGESNETISEERLPVATNDLLLTESNFYPWSIITQQYGVFEYLLLSPAKDDSNNITTEDEAQMILSAIDIATVNSECTLPIFLQFGAPDRIFFIGSVQNGNIRTRFETVHTHHAFSKHKCLSGLADIFKERLNDSTIPALDITVAIELEYIIRNDFDYDNDLHIDEKYIKNLGACSLPFSTRRDVVKEFRLLTGWPALKQEAITDTINYSDLDPYAAPRWRASVTFHKGVQGLLHSGLSKAKEYLKSIDETTVTEKLGPKPSENRSAAEIFRPVVDSGGSGMNINIGGVQLPINEIRLKEIITAIFNVVNQSAPLKHHHSNEILNDIENTLKSAKAALPGSIVDNLTKSILLALVQPDSTKNRTLSVCQIWEGFTEEIRKYWETNKDIPGLEDTTVPDLSKCLLHQKLQMIQCCIDSRRKRHELYDQTKNFSTHEDEFFDAPDEFDEETPLTATNTVNNEPEGRLQKSETLKLLNRPEQPLYIPITQDRSPMTEDMLEEHAEYLASMPGDDRVKAQLDTLLSDMQAFKAANPGCCIEDFVRWHSPRDYVEEEDGTGHLSERMDMEDNVWRTTWKEARPIAVAHQNRLFNESKEAEKILHSFMFFKISDIFKMLMPVSLICAIRRLIEEAEECYPLVQRDLKKLVTHVTRYTQRLSYDECLASLNLIQKVESIIGEYSSLKTKFNFDSDDKHDIEQLCADNDTIRTFVLDLMSVPLPDQAFANASPELTTAPVTILGAPNGPLAMSIRRLLHKDSRFELEEAEKDEGIEPSAELKFPPITRKHYVLRCTGAREHGSPRVLPQRMSASIDGDDFRLCLSLSSDLTFA</sequence>
<comment type="subcellular location">
    <subcellularLocation>
        <location evidence="3">Cytoplasm</location>
    </subcellularLocation>
    <subcellularLocation>
        <location evidence="2">Endoplasmic reticulum</location>
    </subcellularLocation>
    <subcellularLocation>
        <location evidence="1">Golgi apparatus</location>
        <location evidence="1">cis-Golgi network</location>
    </subcellularLocation>
</comment>
<evidence type="ECO:0000256" key="5">
    <source>
        <dbReference type="ARBA" id="ARBA00015817"/>
    </source>
</evidence>
<keyword evidence="6" id="KW-0343">GTPase activation</keyword>
<dbReference type="Pfam" id="PF19533">
    <property type="entry name" value="Rab3-GAP_cat_C"/>
    <property type="match status" value="1"/>
</dbReference>
<dbReference type="Proteomes" id="UP000887578">
    <property type="component" value="Unplaced"/>
</dbReference>
<keyword evidence="12" id="KW-1185">Reference proteome</keyword>
<evidence type="ECO:0000256" key="7">
    <source>
        <dbReference type="ARBA" id="ARBA00022490"/>
    </source>
</evidence>
<evidence type="ECO:0000256" key="3">
    <source>
        <dbReference type="ARBA" id="ARBA00004496"/>
    </source>
</evidence>
<evidence type="ECO:0000256" key="6">
    <source>
        <dbReference type="ARBA" id="ARBA00022468"/>
    </source>
</evidence>
<keyword evidence="8" id="KW-0256">Endoplasmic reticulum</keyword>
<organism evidence="12 13">
    <name type="scientific">Panagrolaimus davidi</name>
    <dbReference type="NCBI Taxonomy" id="227884"/>
    <lineage>
        <taxon>Eukaryota</taxon>
        <taxon>Metazoa</taxon>
        <taxon>Ecdysozoa</taxon>
        <taxon>Nematoda</taxon>
        <taxon>Chromadorea</taxon>
        <taxon>Rhabditida</taxon>
        <taxon>Tylenchina</taxon>
        <taxon>Panagrolaimomorpha</taxon>
        <taxon>Panagrolaimoidea</taxon>
        <taxon>Panagrolaimidae</taxon>
        <taxon>Panagrolaimus</taxon>
    </lineage>
</organism>
<evidence type="ECO:0000259" key="11">
    <source>
        <dbReference type="Pfam" id="PF19533"/>
    </source>
</evidence>
<dbReference type="PANTHER" id="PTHR21422:SF9">
    <property type="entry name" value="RAB3 GTPASE-ACTIVATING PROTEIN CATALYTIC SUBUNIT"/>
    <property type="match status" value="1"/>
</dbReference>
<dbReference type="Pfam" id="PF13890">
    <property type="entry name" value="Rab3-GTPase_cat"/>
    <property type="match status" value="1"/>
</dbReference>
<dbReference type="GO" id="GO:0005096">
    <property type="term" value="F:GTPase activator activity"/>
    <property type="evidence" value="ECO:0007669"/>
    <property type="project" value="UniProtKB-KW"/>
</dbReference>
<evidence type="ECO:0000313" key="12">
    <source>
        <dbReference type="Proteomes" id="UP000887578"/>
    </source>
</evidence>
<keyword evidence="9" id="KW-0333">Golgi apparatus</keyword>
<evidence type="ECO:0000256" key="4">
    <source>
        <dbReference type="ARBA" id="ARBA00008856"/>
    </source>
</evidence>
<evidence type="ECO:0000313" key="13">
    <source>
        <dbReference type="WBParaSite" id="PDA_v2.g11906.t1"/>
    </source>
</evidence>
<comment type="similarity">
    <text evidence="4">Belongs to the Rab3-GAP catalytic subunit family.</text>
</comment>
<dbReference type="WBParaSite" id="PDA_v2.g11906.t1">
    <property type="protein sequence ID" value="PDA_v2.g11906.t1"/>
    <property type="gene ID" value="PDA_v2.g11906"/>
</dbReference>
<evidence type="ECO:0000256" key="1">
    <source>
        <dbReference type="ARBA" id="ARBA00004222"/>
    </source>
</evidence>
<reference evidence="13" key="1">
    <citation type="submission" date="2022-11" db="UniProtKB">
        <authorList>
            <consortium name="WormBaseParasite"/>
        </authorList>
    </citation>
    <scope>IDENTIFICATION</scope>
</reference>
<proteinExistence type="inferred from homology"/>
<evidence type="ECO:0000256" key="2">
    <source>
        <dbReference type="ARBA" id="ARBA00004240"/>
    </source>
</evidence>
<dbReference type="GO" id="GO:0005794">
    <property type="term" value="C:Golgi apparatus"/>
    <property type="evidence" value="ECO:0007669"/>
    <property type="project" value="UniProtKB-SubCell"/>
</dbReference>
<dbReference type="GO" id="GO:0005783">
    <property type="term" value="C:endoplasmic reticulum"/>
    <property type="evidence" value="ECO:0007669"/>
    <property type="project" value="UniProtKB-SubCell"/>
</dbReference>
<evidence type="ECO:0000259" key="10">
    <source>
        <dbReference type="Pfam" id="PF13890"/>
    </source>
</evidence>
<feature type="domain" description="Rab3GAP catalytic subunit C-terminal" evidence="11">
    <location>
        <begin position="818"/>
        <end position="1014"/>
    </location>
</feature>
<accession>A0A914P3N9</accession>
<evidence type="ECO:0000256" key="9">
    <source>
        <dbReference type="ARBA" id="ARBA00023034"/>
    </source>
</evidence>